<evidence type="ECO:0000313" key="1">
    <source>
        <dbReference type="EMBL" id="WDI31570.1"/>
    </source>
</evidence>
<dbReference type="EMBL" id="CP118166">
    <property type="protein sequence ID" value="WDI31570.1"/>
    <property type="molecule type" value="Genomic_DNA"/>
</dbReference>
<organism evidence="1 2">
    <name type="scientific">Hyphococcus flavus</name>
    <dbReference type="NCBI Taxonomy" id="1866326"/>
    <lineage>
        <taxon>Bacteria</taxon>
        <taxon>Pseudomonadati</taxon>
        <taxon>Pseudomonadota</taxon>
        <taxon>Alphaproteobacteria</taxon>
        <taxon>Parvularculales</taxon>
        <taxon>Parvularculaceae</taxon>
        <taxon>Hyphococcus</taxon>
    </lineage>
</organism>
<dbReference type="Proteomes" id="UP001214043">
    <property type="component" value="Chromosome"/>
</dbReference>
<name>A0AAF0CBQ4_9PROT</name>
<gene>
    <name evidence="1" type="ORF">PUV54_16585</name>
</gene>
<dbReference type="KEGG" id="hfl:PUV54_16585"/>
<accession>A0AAF0CBQ4</accession>
<evidence type="ECO:0000313" key="2">
    <source>
        <dbReference type="Proteomes" id="UP001214043"/>
    </source>
</evidence>
<dbReference type="AlphaFoldDB" id="A0AAF0CBQ4"/>
<keyword evidence="2" id="KW-1185">Reference proteome</keyword>
<reference evidence="1" key="1">
    <citation type="submission" date="2023-02" db="EMBL/GenBank/DDBJ databases">
        <title>Genome sequence of Hyphococcus flavus.</title>
        <authorList>
            <person name="Rong J.-C."/>
            <person name="Zhao Q."/>
            <person name="Yi M."/>
            <person name="Wu J.-Y."/>
        </authorList>
    </citation>
    <scope>NUCLEOTIDE SEQUENCE</scope>
    <source>
        <strain evidence="1">MCCC 1K03223</strain>
    </source>
</reference>
<dbReference type="RefSeq" id="WP_274493457.1">
    <property type="nucleotide sequence ID" value="NZ_CP118166.1"/>
</dbReference>
<proteinExistence type="predicted"/>
<sequence>MSARLKKALARVSAAEDAVNAALREDYPVGASIRWVWKTGAQETTGQVLGHCYGDRIRVLNPNTNREQVIHAHKIVN</sequence>
<protein>
    <submittedName>
        <fullName evidence="1">Uncharacterized protein</fullName>
    </submittedName>
</protein>